<evidence type="ECO:0000313" key="4">
    <source>
        <dbReference type="Proteomes" id="UP000032141"/>
    </source>
</evidence>
<accession>A0A0D3D7X6</accession>
<dbReference type="EnsemblPlants" id="Bo7g061940.1">
    <property type="protein sequence ID" value="Bo7g061940.1"/>
    <property type="gene ID" value="Bo7g061940"/>
</dbReference>
<reference evidence="3" key="2">
    <citation type="submission" date="2015-03" db="UniProtKB">
        <authorList>
            <consortium name="EnsemblPlants"/>
        </authorList>
    </citation>
    <scope>IDENTIFICATION</scope>
</reference>
<feature type="compositionally biased region" description="Basic and acidic residues" evidence="1">
    <location>
        <begin position="1"/>
        <end position="13"/>
    </location>
</feature>
<feature type="compositionally biased region" description="Polar residues" evidence="1">
    <location>
        <begin position="434"/>
        <end position="451"/>
    </location>
</feature>
<feature type="domain" description="DUF4283" evidence="2">
    <location>
        <begin position="39"/>
        <end position="116"/>
    </location>
</feature>
<dbReference type="PANTHER" id="PTHR31286">
    <property type="entry name" value="GLYCINE-RICH CELL WALL STRUCTURAL PROTEIN 1.8-LIKE"/>
    <property type="match status" value="1"/>
</dbReference>
<dbReference type="PANTHER" id="PTHR31286:SF163">
    <property type="entry name" value="ZINC KNUCKLE CX2CX4HX4C DOMAIN-CONTAINING PROTEIN"/>
    <property type="match status" value="1"/>
</dbReference>
<dbReference type="Gramene" id="Bo7g061940.1">
    <property type="protein sequence ID" value="Bo7g061940.1"/>
    <property type="gene ID" value="Bo7g061940"/>
</dbReference>
<dbReference type="InterPro" id="IPR025558">
    <property type="entry name" value="DUF4283"/>
</dbReference>
<dbReference type="AlphaFoldDB" id="A0A0D3D7X6"/>
<reference evidence="3 4" key="1">
    <citation type="journal article" date="2014" name="Genome Biol.">
        <title>Transcriptome and methylome profiling reveals relics of genome dominance in the mesopolyploid Brassica oleracea.</title>
        <authorList>
            <person name="Parkin I.A."/>
            <person name="Koh C."/>
            <person name="Tang H."/>
            <person name="Robinson S.J."/>
            <person name="Kagale S."/>
            <person name="Clarke W.E."/>
            <person name="Town C.D."/>
            <person name="Nixon J."/>
            <person name="Krishnakumar V."/>
            <person name="Bidwell S.L."/>
            <person name="Denoeud F."/>
            <person name="Belcram H."/>
            <person name="Links M.G."/>
            <person name="Just J."/>
            <person name="Clarke C."/>
            <person name="Bender T."/>
            <person name="Huebert T."/>
            <person name="Mason A.S."/>
            <person name="Pires J.C."/>
            <person name="Barker G."/>
            <person name="Moore J."/>
            <person name="Walley P.G."/>
            <person name="Manoli S."/>
            <person name="Batley J."/>
            <person name="Edwards D."/>
            <person name="Nelson M.N."/>
            <person name="Wang X."/>
            <person name="Paterson A.H."/>
            <person name="King G."/>
            <person name="Bancroft I."/>
            <person name="Chalhoub B."/>
            <person name="Sharpe A.G."/>
        </authorList>
    </citation>
    <scope>NUCLEOTIDE SEQUENCE</scope>
    <source>
        <strain evidence="3 4">cv. TO1000</strain>
    </source>
</reference>
<name>A0A0D3D7X6_BRAOL</name>
<feature type="region of interest" description="Disordered" evidence="1">
    <location>
        <begin position="244"/>
        <end position="398"/>
    </location>
</feature>
<keyword evidence="4" id="KW-1185">Reference proteome</keyword>
<feature type="region of interest" description="Disordered" evidence="1">
    <location>
        <begin position="1"/>
        <end position="24"/>
    </location>
</feature>
<feature type="compositionally biased region" description="Polar residues" evidence="1">
    <location>
        <begin position="323"/>
        <end position="336"/>
    </location>
</feature>
<dbReference type="Pfam" id="PF14111">
    <property type="entry name" value="DUF4283"/>
    <property type="match status" value="1"/>
</dbReference>
<feature type="region of interest" description="Disordered" evidence="1">
    <location>
        <begin position="426"/>
        <end position="459"/>
    </location>
</feature>
<feature type="compositionally biased region" description="Polar residues" evidence="1">
    <location>
        <begin position="262"/>
        <end position="272"/>
    </location>
</feature>
<feature type="compositionally biased region" description="Basic and acidic residues" evidence="1">
    <location>
        <begin position="274"/>
        <end position="293"/>
    </location>
</feature>
<feature type="region of interest" description="Disordered" evidence="1">
    <location>
        <begin position="496"/>
        <end position="539"/>
    </location>
</feature>
<feature type="compositionally biased region" description="Polar residues" evidence="1">
    <location>
        <begin position="499"/>
        <end position="524"/>
    </location>
</feature>
<protein>
    <recommendedName>
        <fullName evidence="2">DUF4283 domain-containing protein</fullName>
    </recommendedName>
</protein>
<proteinExistence type="predicted"/>
<dbReference type="eggNOG" id="KOG1075">
    <property type="taxonomic scope" value="Eukaryota"/>
</dbReference>
<organism evidence="3 4">
    <name type="scientific">Brassica oleracea var. oleracea</name>
    <dbReference type="NCBI Taxonomy" id="109376"/>
    <lineage>
        <taxon>Eukaryota</taxon>
        <taxon>Viridiplantae</taxon>
        <taxon>Streptophyta</taxon>
        <taxon>Embryophyta</taxon>
        <taxon>Tracheophyta</taxon>
        <taxon>Spermatophyta</taxon>
        <taxon>Magnoliopsida</taxon>
        <taxon>eudicotyledons</taxon>
        <taxon>Gunneridae</taxon>
        <taxon>Pentapetalae</taxon>
        <taxon>rosids</taxon>
        <taxon>malvids</taxon>
        <taxon>Brassicales</taxon>
        <taxon>Brassicaceae</taxon>
        <taxon>Brassiceae</taxon>
        <taxon>Brassica</taxon>
    </lineage>
</organism>
<sequence>MARRYNRAEKEKWAVPLTPPPKRPPVRIPANNTEDLVAANRLTIIGRVTNPTLQKLRVVLDFMTQVWNLESRADGRVLGLDKFQVKFESEADLLAVLEKGPYHYKRWMLLLQRWEPIVSKRFPSNISFCVRIHGIPLHYWHDNTIKTIGTELGPCTIFYVKEAKIRVEVNGLQPLIMNLEIELPSADIIEVEFEYIKIEKHCFTCFSLFHEECDCPHRDPRAPAPKDRTLGIIQAIALQRIEAEKRRHDERRGFRRPDDTRSSFNSQDNRYSQSRRDHPSNNYHHERRDDRRQPFISSRTARPNTSYRRNNSSTMDGEALTLRRNSTQHAPQNSINTPPPRSVKERLGAPPGATEDVNSGSRDRRSALERISSPIAPEDTSNRKAPSFENGRLQEAGLITEEEETEHMEQELRIEEVSQNRVPATLRLGGSKAGPSNKSSRTIPVSAQSKTASKRKVSKTLRKRVACSPLSGLNVRKSTVTNTGSTTRRKLLADRVTDATGSRTVPSARRTSQRSSNTVFISGSTRGGVDFRPPPHPLP</sequence>
<feature type="compositionally biased region" description="Basic and acidic residues" evidence="1">
    <location>
        <begin position="244"/>
        <end position="261"/>
    </location>
</feature>
<feature type="compositionally biased region" description="Polar residues" evidence="1">
    <location>
        <begin position="295"/>
        <end position="315"/>
    </location>
</feature>
<dbReference type="HOGENOM" id="CLU_035555_0_0_1"/>
<dbReference type="InterPro" id="IPR040256">
    <property type="entry name" value="At4g02000-like"/>
</dbReference>
<evidence type="ECO:0000259" key="2">
    <source>
        <dbReference type="Pfam" id="PF14111"/>
    </source>
</evidence>
<evidence type="ECO:0000313" key="3">
    <source>
        <dbReference type="EnsemblPlants" id="Bo7g061940.1"/>
    </source>
</evidence>
<evidence type="ECO:0000256" key="1">
    <source>
        <dbReference type="SAM" id="MobiDB-lite"/>
    </source>
</evidence>
<dbReference type="Proteomes" id="UP000032141">
    <property type="component" value="Chromosome C7"/>
</dbReference>